<accession>A0AA88YA73</accession>
<dbReference type="EMBL" id="VSWD01000007">
    <property type="protein sequence ID" value="KAK3097524.1"/>
    <property type="molecule type" value="Genomic_DNA"/>
</dbReference>
<feature type="compositionally biased region" description="Gly residues" evidence="1">
    <location>
        <begin position="358"/>
        <end position="369"/>
    </location>
</feature>
<feature type="compositionally biased region" description="Polar residues" evidence="1">
    <location>
        <begin position="320"/>
        <end position="332"/>
    </location>
</feature>
<sequence length="369" mass="41685">MIKYINSRTDYKVVTSVEYDLLHVDTSTPSVQTGTRSRVTDVKFEFPKPALSTLLPQTSMNTSSIQQSVATVHLPKIPPFSGEDKSGEVKFDVWRYEVKCIIREANYPESVILQAIRNSLRGKARSLLITLPPHASPNNILEKLEGVYGNVSAHESLMETFYKMKQEPNESLSEFGMRLENVLQIPFERNKISGSARNEMLCSKFFSGLREPMLQNAVRYKYDTIKDFDRFRKEVRSVELEMTTSNQTYSAPSTKPAGHTNKVQATHMHSASTLDDIVKKLDRLSTKVDNFESELTSLKQASRGQNSSRGMNNFRGYGRTNYSGSNGPNQGFANRGHEGQTYPFRGSNRGFRNFRGQGLRGGMRGHLNQ</sequence>
<name>A0AA88YA73_PINIB</name>
<feature type="domain" description="Paraneoplastic antigen Ma-like C-terminal" evidence="2">
    <location>
        <begin position="80"/>
        <end position="209"/>
    </location>
</feature>
<dbReference type="PANTHER" id="PTHR23095:SF46">
    <property type="entry name" value="GAG PROTEIN"/>
    <property type="match status" value="1"/>
</dbReference>
<organism evidence="3 4">
    <name type="scientific">Pinctada imbricata</name>
    <name type="common">Atlantic pearl-oyster</name>
    <name type="synonym">Pinctada martensii</name>
    <dbReference type="NCBI Taxonomy" id="66713"/>
    <lineage>
        <taxon>Eukaryota</taxon>
        <taxon>Metazoa</taxon>
        <taxon>Spiralia</taxon>
        <taxon>Lophotrochozoa</taxon>
        <taxon>Mollusca</taxon>
        <taxon>Bivalvia</taxon>
        <taxon>Autobranchia</taxon>
        <taxon>Pteriomorphia</taxon>
        <taxon>Pterioida</taxon>
        <taxon>Pterioidea</taxon>
        <taxon>Pteriidae</taxon>
        <taxon>Pinctada</taxon>
    </lineage>
</organism>
<dbReference type="InterPro" id="IPR026523">
    <property type="entry name" value="PNMA"/>
</dbReference>
<feature type="compositionally biased region" description="Polar residues" evidence="1">
    <location>
        <begin position="297"/>
        <end position="311"/>
    </location>
</feature>
<feature type="compositionally biased region" description="Low complexity" evidence="1">
    <location>
        <begin position="344"/>
        <end position="357"/>
    </location>
</feature>
<feature type="region of interest" description="Disordered" evidence="1">
    <location>
        <begin position="297"/>
        <end position="369"/>
    </location>
</feature>
<gene>
    <name evidence="3" type="ORF">FSP39_010442</name>
</gene>
<keyword evidence="4" id="KW-1185">Reference proteome</keyword>
<evidence type="ECO:0000259" key="2">
    <source>
        <dbReference type="Pfam" id="PF14893"/>
    </source>
</evidence>
<dbReference type="Pfam" id="PF14893">
    <property type="entry name" value="PNMA"/>
    <property type="match status" value="1"/>
</dbReference>
<reference evidence="3" key="1">
    <citation type="submission" date="2019-08" db="EMBL/GenBank/DDBJ databases">
        <title>The improved chromosome-level genome for the pearl oyster Pinctada fucata martensii using PacBio sequencing and Hi-C.</title>
        <authorList>
            <person name="Zheng Z."/>
        </authorList>
    </citation>
    <scope>NUCLEOTIDE SEQUENCE</scope>
    <source>
        <strain evidence="3">ZZ-2019</strain>
        <tissue evidence="3">Adductor muscle</tissue>
    </source>
</reference>
<dbReference type="InterPro" id="IPR048270">
    <property type="entry name" value="PNMA_C"/>
</dbReference>
<protein>
    <recommendedName>
        <fullName evidence="2">Paraneoplastic antigen Ma-like C-terminal domain-containing protein</fullName>
    </recommendedName>
</protein>
<dbReference type="Proteomes" id="UP001186944">
    <property type="component" value="Unassembled WGS sequence"/>
</dbReference>
<comment type="caution">
    <text evidence="3">The sequence shown here is derived from an EMBL/GenBank/DDBJ whole genome shotgun (WGS) entry which is preliminary data.</text>
</comment>
<evidence type="ECO:0000313" key="4">
    <source>
        <dbReference type="Proteomes" id="UP001186944"/>
    </source>
</evidence>
<feature type="region of interest" description="Disordered" evidence="1">
    <location>
        <begin position="243"/>
        <end position="266"/>
    </location>
</feature>
<evidence type="ECO:0000256" key="1">
    <source>
        <dbReference type="SAM" id="MobiDB-lite"/>
    </source>
</evidence>
<feature type="compositionally biased region" description="Polar residues" evidence="1">
    <location>
        <begin position="243"/>
        <end position="253"/>
    </location>
</feature>
<dbReference type="AlphaFoldDB" id="A0AA88YA73"/>
<evidence type="ECO:0000313" key="3">
    <source>
        <dbReference type="EMBL" id="KAK3097524.1"/>
    </source>
</evidence>
<proteinExistence type="predicted"/>
<dbReference type="PANTHER" id="PTHR23095">
    <property type="entry name" value="PARANEOPLASTIC ANTIGEN"/>
    <property type="match status" value="1"/>
</dbReference>